<comment type="cofactor">
    <cofactor evidence="8">
        <name>FAD</name>
        <dbReference type="ChEBI" id="CHEBI:57692"/>
    </cofactor>
    <text evidence="8">Binds 1 FAD per subunit.</text>
</comment>
<dbReference type="InterPro" id="IPR036134">
    <property type="entry name" value="Crypto/Photolyase_FAD-like_sf"/>
</dbReference>
<dbReference type="InterPro" id="IPR005101">
    <property type="entry name" value="Cryptochr/Photolyase_FAD-bd"/>
</dbReference>
<evidence type="ECO:0000256" key="4">
    <source>
        <dbReference type="ARBA" id="ARBA00022630"/>
    </source>
</evidence>
<dbReference type="Gene3D" id="3.40.50.620">
    <property type="entry name" value="HUPs"/>
    <property type="match status" value="1"/>
</dbReference>
<feature type="site" description="Electron transfer via tryptophanyl radical" evidence="9">
    <location>
        <position position="359"/>
    </location>
</feature>
<dbReference type="InterPro" id="IPR006050">
    <property type="entry name" value="DNA_photolyase_N"/>
</dbReference>
<dbReference type="InterPro" id="IPR014729">
    <property type="entry name" value="Rossmann-like_a/b/a_fold"/>
</dbReference>
<dbReference type="GO" id="GO:0009416">
    <property type="term" value="P:response to light stimulus"/>
    <property type="evidence" value="ECO:0007669"/>
    <property type="project" value="TreeGrafter"/>
</dbReference>
<dbReference type="Gene3D" id="1.10.579.10">
    <property type="entry name" value="DNA Cyclobutane Dipyrimidine Photolyase, subunit A, domain 3"/>
    <property type="match status" value="1"/>
</dbReference>
<dbReference type="Proteomes" id="UP000182983">
    <property type="component" value="Unassembled WGS sequence"/>
</dbReference>
<dbReference type="Gene3D" id="1.25.40.80">
    <property type="match status" value="1"/>
</dbReference>
<organism evidence="12 13">
    <name type="scientific">Magnetospirillum fulvum</name>
    <name type="common">Rhodospirillum fulvum</name>
    <dbReference type="NCBI Taxonomy" id="1082"/>
    <lineage>
        <taxon>Bacteria</taxon>
        <taxon>Pseudomonadati</taxon>
        <taxon>Pseudomonadota</taxon>
        <taxon>Alphaproteobacteria</taxon>
        <taxon>Rhodospirillales</taxon>
        <taxon>Rhodospirillaceae</taxon>
        <taxon>Magnetospirillum</taxon>
    </lineage>
</organism>
<evidence type="ECO:0000256" key="5">
    <source>
        <dbReference type="ARBA" id="ARBA00022827"/>
    </source>
</evidence>
<proteinExistence type="inferred from homology"/>
<feature type="site" description="Electron transfer via tryptophanyl radical" evidence="9">
    <location>
        <position position="382"/>
    </location>
</feature>
<comment type="similarity">
    <text evidence="10">Belongs to the DNA photolyase family.</text>
</comment>
<evidence type="ECO:0000256" key="10">
    <source>
        <dbReference type="RuleBase" id="RU004182"/>
    </source>
</evidence>
<keyword evidence="5 8" id="KW-0274">FAD</keyword>
<evidence type="ECO:0000256" key="6">
    <source>
        <dbReference type="ARBA" id="ARBA00022991"/>
    </source>
</evidence>
<dbReference type="PROSITE" id="PS00691">
    <property type="entry name" value="DNA_PHOTOLYASES_1_2"/>
    <property type="match status" value="1"/>
</dbReference>
<dbReference type="InterPro" id="IPR036155">
    <property type="entry name" value="Crypto/Photolyase_N_sf"/>
</dbReference>
<sequence>MTRPAIVWFRRDLRLADNPALAEAAASGLPLIPLYIDETGRPESEADGAATRWWLHHSLAALGRDLAQLGAPLCLRRGEPLAVLGALIAETGAARVLWNRRYTPHAIATDSRIKAALTERGIEVRSFKAGLLFEPWEIATKGGTPFRVFTPFWRACLAAPPPEPPLAAPTALCPCPDAPSADALDSWGLLPTKPDWAGGLAAEWQPGEAGAEARLRTFLDHRIESYAVARDHPGQAGTSRLSPHLALGELSPRRAFHAARDKAVEGAGLDRFLAELGWREFCAHLLFTQPDLADQPLRGEFAAFPWRDDPDGLRAWQRGRTGIPLVDAGMHELWTTGWMHNRVRMVVASFLVKDLLLSWQHGAQWFHDTLVDADPASNVASWQWVAGCGADAAPFFRIFNPTLQGEKFDPDGAYVRRWCPELAGLPDRWVHQPHRAPEAVLRQAGLSLGRTYPRPIVDHDVARRRALAAMENCHGGEDGRGR</sequence>
<evidence type="ECO:0000256" key="1">
    <source>
        <dbReference type="ARBA" id="ARBA00001932"/>
    </source>
</evidence>
<evidence type="ECO:0000259" key="11">
    <source>
        <dbReference type="PROSITE" id="PS51645"/>
    </source>
</evidence>
<keyword evidence="6 10" id="KW-0157">Chromophore</keyword>
<comment type="catalytic activity">
    <reaction evidence="7">
        <text>cyclobutadipyrimidine (in DNA) = 2 pyrimidine residues (in DNA).</text>
        <dbReference type="EC" id="4.1.99.3"/>
    </reaction>
</comment>
<evidence type="ECO:0000256" key="8">
    <source>
        <dbReference type="PIRSR" id="PIRSR602081-1"/>
    </source>
</evidence>
<name>A0A1H6H2V2_MAGFU</name>
<comment type="cofactor">
    <cofactor evidence="1">
        <name>(6R)-5,10-methylene-5,6,7,8-tetrahydrofolate</name>
        <dbReference type="ChEBI" id="CHEBI:15636"/>
    </cofactor>
</comment>
<feature type="binding site" evidence="8">
    <location>
        <position position="272"/>
    </location>
    <ligand>
        <name>FAD</name>
        <dbReference type="ChEBI" id="CHEBI:57692"/>
    </ligand>
</feature>
<dbReference type="OrthoDB" id="9772484at2"/>
<dbReference type="EC" id="4.1.99.3" evidence="2"/>
<feature type="domain" description="Photolyase/cryptochrome alpha/beta" evidence="11">
    <location>
        <begin position="3"/>
        <end position="132"/>
    </location>
</feature>
<dbReference type="InterPro" id="IPR018394">
    <property type="entry name" value="DNA_photolyase_1_CS_C"/>
</dbReference>
<evidence type="ECO:0000256" key="3">
    <source>
        <dbReference type="ARBA" id="ARBA00014046"/>
    </source>
</evidence>
<feature type="binding site" evidence="8">
    <location>
        <begin position="238"/>
        <end position="242"/>
    </location>
    <ligand>
        <name>FAD</name>
        <dbReference type="ChEBI" id="CHEBI:57692"/>
    </ligand>
</feature>
<keyword evidence="13" id="KW-1185">Reference proteome</keyword>
<dbReference type="SUPFAM" id="SSF48173">
    <property type="entry name" value="Cryptochrome/photolyase FAD-binding domain"/>
    <property type="match status" value="1"/>
</dbReference>
<evidence type="ECO:0000256" key="2">
    <source>
        <dbReference type="ARBA" id="ARBA00013149"/>
    </source>
</evidence>
<evidence type="ECO:0000256" key="9">
    <source>
        <dbReference type="PIRSR" id="PIRSR602081-2"/>
    </source>
</evidence>
<evidence type="ECO:0000256" key="7">
    <source>
        <dbReference type="ARBA" id="ARBA00033999"/>
    </source>
</evidence>
<feature type="site" description="Electron transfer via tryptophanyl radical" evidence="9">
    <location>
        <position position="306"/>
    </location>
</feature>
<reference evidence="13" key="1">
    <citation type="submission" date="2016-10" db="EMBL/GenBank/DDBJ databases">
        <authorList>
            <person name="Varghese N."/>
            <person name="Submissions S."/>
        </authorList>
    </citation>
    <scope>NUCLEOTIDE SEQUENCE [LARGE SCALE GENOMIC DNA]</scope>
    <source>
        <strain evidence="13">DSM 13234</strain>
    </source>
</reference>
<evidence type="ECO:0000313" key="13">
    <source>
        <dbReference type="Proteomes" id="UP000182983"/>
    </source>
</evidence>
<dbReference type="FunFam" id="1.10.579.10:FF:000003">
    <property type="entry name" value="Deoxyribodipyrimidine photo-lyase"/>
    <property type="match status" value="1"/>
</dbReference>
<accession>A0A1H6H2V2</accession>
<dbReference type="InterPro" id="IPR002081">
    <property type="entry name" value="Cryptochrome/DNA_photolyase_1"/>
</dbReference>
<feature type="binding site" evidence="8">
    <location>
        <position position="226"/>
    </location>
    <ligand>
        <name>FAD</name>
        <dbReference type="ChEBI" id="CHEBI:57692"/>
    </ligand>
</feature>
<dbReference type="AlphaFoldDB" id="A0A1H6H2V2"/>
<dbReference type="GO" id="GO:0003677">
    <property type="term" value="F:DNA binding"/>
    <property type="evidence" value="ECO:0007669"/>
    <property type="project" value="TreeGrafter"/>
</dbReference>
<dbReference type="PANTHER" id="PTHR11455:SF9">
    <property type="entry name" value="CRYPTOCHROME CIRCADIAN CLOCK 5 ISOFORM X1"/>
    <property type="match status" value="1"/>
</dbReference>
<dbReference type="Pfam" id="PF00875">
    <property type="entry name" value="DNA_photolyase"/>
    <property type="match status" value="1"/>
</dbReference>
<dbReference type="PANTHER" id="PTHR11455">
    <property type="entry name" value="CRYPTOCHROME"/>
    <property type="match status" value="1"/>
</dbReference>
<dbReference type="SUPFAM" id="SSF52425">
    <property type="entry name" value="Cryptochrome/photolyase, N-terminal domain"/>
    <property type="match status" value="1"/>
</dbReference>
<feature type="binding site" evidence="8">
    <location>
        <begin position="372"/>
        <end position="374"/>
    </location>
    <ligand>
        <name>FAD</name>
        <dbReference type="ChEBI" id="CHEBI:57692"/>
    </ligand>
</feature>
<dbReference type="PROSITE" id="PS51645">
    <property type="entry name" value="PHR_CRY_ALPHA_BETA"/>
    <property type="match status" value="1"/>
</dbReference>
<keyword evidence="12" id="KW-0456">Lyase</keyword>
<dbReference type="GO" id="GO:0003904">
    <property type="term" value="F:deoxyribodipyrimidine photo-lyase activity"/>
    <property type="evidence" value="ECO:0007669"/>
    <property type="project" value="UniProtKB-EC"/>
</dbReference>
<dbReference type="RefSeq" id="WP_074765602.1">
    <property type="nucleotide sequence ID" value="NZ_FNWO01000002.1"/>
</dbReference>
<keyword evidence="4 8" id="KW-0285">Flavoprotein</keyword>
<dbReference type="GO" id="GO:0000719">
    <property type="term" value="P:photoreactive repair"/>
    <property type="evidence" value="ECO:0007669"/>
    <property type="project" value="UniProtKB-ARBA"/>
</dbReference>
<dbReference type="Pfam" id="PF03441">
    <property type="entry name" value="FAD_binding_7"/>
    <property type="match status" value="1"/>
</dbReference>
<dbReference type="GO" id="GO:0071949">
    <property type="term" value="F:FAD binding"/>
    <property type="evidence" value="ECO:0007669"/>
    <property type="project" value="TreeGrafter"/>
</dbReference>
<evidence type="ECO:0000313" key="12">
    <source>
        <dbReference type="EMBL" id="SEH28528.1"/>
    </source>
</evidence>
<gene>
    <name evidence="12" type="ORF">SAMN04244559_00719</name>
</gene>
<dbReference type="EMBL" id="FNWO01000002">
    <property type="protein sequence ID" value="SEH28528.1"/>
    <property type="molecule type" value="Genomic_DNA"/>
</dbReference>
<dbReference type="PRINTS" id="PR00147">
    <property type="entry name" value="DNAPHOTLYASE"/>
</dbReference>
<protein>
    <recommendedName>
        <fullName evidence="3">Deoxyribodipyrimidine photo-lyase</fullName>
        <ecNumber evidence="2">4.1.99.3</ecNumber>
    </recommendedName>
</protein>